<feature type="transmembrane region" description="Helical" evidence="1">
    <location>
        <begin position="52"/>
        <end position="72"/>
    </location>
</feature>
<evidence type="ECO:0000313" key="3">
    <source>
        <dbReference type="Proteomes" id="UP001632037"/>
    </source>
</evidence>
<gene>
    <name evidence="2" type="ORF">V7S43_016818</name>
</gene>
<feature type="transmembrane region" description="Helical" evidence="1">
    <location>
        <begin position="110"/>
        <end position="133"/>
    </location>
</feature>
<evidence type="ECO:0000256" key="1">
    <source>
        <dbReference type="SAM" id="Phobius"/>
    </source>
</evidence>
<reference evidence="2 3" key="1">
    <citation type="submission" date="2024-09" db="EMBL/GenBank/DDBJ databases">
        <title>Genome sequencing and assembly of Phytophthora oleae, isolate VK10A, causative agent of rot of olive drupes.</title>
        <authorList>
            <person name="Conti Taguali S."/>
            <person name="Riolo M."/>
            <person name="La Spada F."/>
            <person name="Cacciola S.O."/>
            <person name="Dionisio G."/>
        </authorList>
    </citation>
    <scope>NUCLEOTIDE SEQUENCE [LARGE SCALE GENOMIC DNA]</scope>
    <source>
        <strain evidence="2 3">VK10A</strain>
    </source>
</reference>
<organism evidence="2 3">
    <name type="scientific">Phytophthora oleae</name>
    <dbReference type="NCBI Taxonomy" id="2107226"/>
    <lineage>
        <taxon>Eukaryota</taxon>
        <taxon>Sar</taxon>
        <taxon>Stramenopiles</taxon>
        <taxon>Oomycota</taxon>
        <taxon>Peronosporomycetes</taxon>
        <taxon>Peronosporales</taxon>
        <taxon>Peronosporaceae</taxon>
        <taxon>Phytophthora</taxon>
    </lineage>
</organism>
<dbReference type="AlphaFoldDB" id="A0ABD3EUQ9"/>
<keyword evidence="1" id="KW-1133">Transmembrane helix</keyword>
<keyword evidence="3" id="KW-1185">Reference proteome</keyword>
<comment type="caution">
    <text evidence="2">The sequence shown here is derived from an EMBL/GenBank/DDBJ whole genome shotgun (WGS) entry which is preliminary data.</text>
</comment>
<dbReference type="Proteomes" id="UP001632037">
    <property type="component" value="Unassembled WGS sequence"/>
</dbReference>
<proteinExistence type="predicted"/>
<keyword evidence="1" id="KW-0472">Membrane</keyword>
<protein>
    <submittedName>
        <fullName evidence="2">Uncharacterized protein</fullName>
    </submittedName>
</protein>
<keyword evidence="1" id="KW-0812">Transmembrane</keyword>
<name>A0ABD3EUQ9_9STRA</name>
<dbReference type="EMBL" id="JBIMZQ010000056">
    <property type="protein sequence ID" value="KAL3658188.1"/>
    <property type="molecule type" value="Genomic_DNA"/>
</dbReference>
<sequence>MIPSSATSSCDEPQVILELSASCDSSRTALTLDSAPAPAYPLKVSVQSLRTLGATFAVALIIAGFVIMFTVFDIDLTSFSSVDKNDDQRKDLLDYYNFVSGSIANAVEKIIGVVLQAVIAVGMLSFATELMLYV</sequence>
<accession>A0ABD3EUQ9</accession>
<evidence type="ECO:0000313" key="2">
    <source>
        <dbReference type="EMBL" id="KAL3658188.1"/>
    </source>
</evidence>